<sequence length="201" mass="23575">MNKIIINRIIELRSEIEELPSVLLSEENLNAYLSSNSDEDRNKVEAEIRKITDRKDKVIRKIVGFFSAQLEDDSTYYTQLANIKFTPKEGIYNTIHYRNNQAWSSGREQLLNLFEILENEMRERINQPKSDRKQNIFSSGLFWTVLPIVAGFSYFLGTYKAEFDKTEIQKELSASNKENKDLKEVNNRLNLENDSLINQRK</sequence>
<keyword evidence="2" id="KW-0472">Membrane</keyword>
<accession>A0A7G5E1Q5</accession>
<dbReference type="EMBL" id="CP058555">
    <property type="protein sequence ID" value="QMV67930.1"/>
    <property type="molecule type" value="Genomic_DNA"/>
</dbReference>
<evidence type="ECO:0000313" key="3">
    <source>
        <dbReference type="EMBL" id="QMV67930.1"/>
    </source>
</evidence>
<protein>
    <submittedName>
        <fullName evidence="3">Uncharacterized protein</fullName>
    </submittedName>
</protein>
<dbReference type="RefSeq" id="WP_182332407.1">
    <property type="nucleotide sequence ID" value="NZ_CP058555.1"/>
</dbReference>
<dbReference type="AlphaFoldDB" id="A0A7G5E1Q5"/>
<gene>
    <name evidence="3" type="ORF">HS960_09795</name>
</gene>
<keyword evidence="4" id="KW-1185">Reference proteome</keyword>
<keyword evidence="2" id="KW-0812">Transmembrane</keyword>
<reference evidence="3 4" key="1">
    <citation type="journal article" date="2020" name="G3 (Bethesda)">
        <title>CeMbio - The Caenorhabditis elegans Microbiome Resource.</title>
        <authorList>
            <person name="Dirksen P."/>
            <person name="Assie A."/>
            <person name="Zimmermann J."/>
            <person name="Zhang F."/>
            <person name="Tietje A.M."/>
            <person name="Marsh S.A."/>
            <person name="Felix M.A."/>
            <person name="Shapira M."/>
            <person name="Kaleta C."/>
            <person name="Schulenburg H."/>
            <person name="Samuel B."/>
        </authorList>
    </citation>
    <scope>NUCLEOTIDE SEQUENCE [LARGE SCALE GENOMIC DNA]</scope>
    <source>
        <strain evidence="3 4">BIGb0170</strain>
    </source>
</reference>
<organism evidence="3 4">
    <name type="scientific">Sphingobacterium paramultivorum</name>
    <dbReference type="NCBI Taxonomy" id="2886510"/>
    <lineage>
        <taxon>Bacteria</taxon>
        <taxon>Pseudomonadati</taxon>
        <taxon>Bacteroidota</taxon>
        <taxon>Sphingobacteriia</taxon>
        <taxon>Sphingobacteriales</taxon>
        <taxon>Sphingobacteriaceae</taxon>
        <taxon>Sphingobacterium</taxon>
    </lineage>
</organism>
<evidence type="ECO:0000256" key="1">
    <source>
        <dbReference type="SAM" id="Coils"/>
    </source>
</evidence>
<feature type="transmembrane region" description="Helical" evidence="2">
    <location>
        <begin position="136"/>
        <end position="156"/>
    </location>
</feature>
<evidence type="ECO:0000256" key="2">
    <source>
        <dbReference type="SAM" id="Phobius"/>
    </source>
</evidence>
<proteinExistence type="predicted"/>
<evidence type="ECO:0000313" key="4">
    <source>
        <dbReference type="Proteomes" id="UP000515450"/>
    </source>
</evidence>
<dbReference type="Proteomes" id="UP000515450">
    <property type="component" value="Chromosome"/>
</dbReference>
<keyword evidence="2" id="KW-1133">Transmembrane helix</keyword>
<feature type="coiled-coil region" evidence="1">
    <location>
        <begin position="165"/>
        <end position="199"/>
    </location>
</feature>
<name>A0A7G5E1Q5_9SPHI</name>
<keyword evidence="1" id="KW-0175">Coiled coil</keyword>